<evidence type="ECO:0000313" key="2">
    <source>
        <dbReference type="RefSeq" id="XP_045139587.1"/>
    </source>
</evidence>
<reference evidence="2" key="1">
    <citation type="submission" date="2025-08" db="UniProtKB">
        <authorList>
            <consortium name="RefSeq"/>
        </authorList>
    </citation>
    <scope>IDENTIFICATION</scope>
</reference>
<accession>A0AC55CHG1</accession>
<sequence length="235" mass="26187">MAQDHVMVPSLVHGAPNNKNNKPIQNYCINNKHRSKFLSAAVTGGPRGLRVGPSGPTANPLISSFARNTLRQKEHSPESNERKQPEPAAPARRETRGEAAPAVSLPKPGLAFALRTPSCVRVPTRRGSEICRETNFDPAEWGAKVDDRFYNNHAFKEQEPPEKDVPEKEKSQESVNEEETPVTVLESSEEEKEKEELAALKIQSVYRGHLAKEKVKKMKSGEGEKEEEEEEEETA</sequence>
<evidence type="ECO:0000313" key="1">
    <source>
        <dbReference type="Proteomes" id="UP000694863"/>
    </source>
</evidence>
<dbReference type="Proteomes" id="UP000694863">
    <property type="component" value="Unplaced"/>
</dbReference>
<keyword evidence="1" id="KW-1185">Reference proteome</keyword>
<proteinExistence type="predicted"/>
<organism evidence="1 2">
    <name type="scientific">Echinops telfairi</name>
    <name type="common">Lesser hedgehog tenrec</name>
    <dbReference type="NCBI Taxonomy" id="9371"/>
    <lineage>
        <taxon>Eukaryota</taxon>
        <taxon>Metazoa</taxon>
        <taxon>Chordata</taxon>
        <taxon>Craniata</taxon>
        <taxon>Vertebrata</taxon>
        <taxon>Euteleostomi</taxon>
        <taxon>Mammalia</taxon>
        <taxon>Eutheria</taxon>
        <taxon>Afrotheria</taxon>
        <taxon>Tenrecidae</taxon>
        <taxon>Tenrecinae</taxon>
        <taxon>Echinops</taxon>
    </lineage>
</organism>
<protein>
    <submittedName>
        <fullName evidence="2">Sperm surface protein Sp17</fullName>
    </submittedName>
</protein>
<gene>
    <name evidence="2" type="primary">SPA17</name>
</gene>
<dbReference type="RefSeq" id="XP_045139587.1">
    <property type="nucleotide sequence ID" value="XM_045283652.1"/>
</dbReference>
<name>A0AC55CHG1_ECHTE</name>